<protein>
    <submittedName>
        <fullName evidence="7">Aminotransferase</fullName>
    </submittedName>
</protein>
<evidence type="ECO:0000256" key="3">
    <source>
        <dbReference type="ARBA" id="ARBA00022576"/>
    </source>
</evidence>
<proteinExistence type="inferred from homology"/>
<dbReference type="PANTHER" id="PTHR43807:SF20">
    <property type="entry name" value="FI04487P"/>
    <property type="match status" value="1"/>
</dbReference>
<dbReference type="FunFam" id="3.40.640.10:FF:000024">
    <property type="entry name" value="Kynurenine--oxoglutarate transaminase 3"/>
    <property type="match status" value="1"/>
</dbReference>
<dbReference type="Gene3D" id="3.90.1150.10">
    <property type="entry name" value="Aspartate Aminotransferase, domain 1"/>
    <property type="match status" value="1"/>
</dbReference>
<dbReference type="NCBIfam" id="NF005855">
    <property type="entry name" value="PRK07777.1"/>
    <property type="match status" value="1"/>
</dbReference>
<dbReference type="GO" id="GO:0005737">
    <property type="term" value="C:cytoplasm"/>
    <property type="evidence" value="ECO:0007669"/>
    <property type="project" value="TreeGrafter"/>
</dbReference>
<feature type="domain" description="Aminotransferase class I/classII large" evidence="6">
    <location>
        <begin position="31"/>
        <end position="396"/>
    </location>
</feature>
<dbReference type="OrthoDB" id="9763453at2"/>
<dbReference type="GO" id="GO:0016212">
    <property type="term" value="F:kynurenine-oxoglutarate transaminase activity"/>
    <property type="evidence" value="ECO:0007669"/>
    <property type="project" value="TreeGrafter"/>
</dbReference>
<keyword evidence="4 7" id="KW-0808">Transferase</keyword>
<evidence type="ECO:0000256" key="2">
    <source>
        <dbReference type="ARBA" id="ARBA00007441"/>
    </source>
</evidence>
<keyword evidence="5" id="KW-0663">Pyridoxal phosphate</keyword>
<dbReference type="GO" id="GO:0030170">
    <property type="term" value="F:pyridoxal phosphate binding"/>
    <property type="evidence" value="ECO:0007669"/>
    <property type="project" value="InterPro"/>
</dbReference>
<evidence type="ECO:0000256" key="1">
    <source>
        <dbReference type="ARBA" id="ARBA00001933"/>
    </source>
</evidence>
<evidence type="ECO:0000256" key="5">
    <source>
        <dbReference type="ARBA" id="ARBA00022898"/>
    </source>
</evidence>
<dbReference type="InterPro" id="IPR004839">
    <property type="entry name" value="Aminotransferase_I/II_large"/>
</dbReference>
<dbReference type="InterPro" id="IPR015424">
    <property type="entry name" value="PyrdxlP-dep_Trfase"/>
</dbReference>
<gene>
    <name evidence="7" type="ORF">IN07_00435</name>
</gene>
<organism evidence="7 8">
    <name type="scientific">Modestobacter caceresii</name>
    <dbReference type="NCBI Taxonomy" id="1522368"/>
    <lineage>
        <taxon>Bacteria</taxon>
        <taxon>Bacillati</taxon>
        <taxon>Actinomycetota</taxon>
        <taxon>Actinomycetes</taxon>
        <taxon>Geodermatophilales</taxon>
        <taxon>Geodermatophilaceae</taxon>
        <taxon>Modestobacter</taxon>
    </lineage>
</organism>
<dbReference type="InterPro" id="IPR015422">
    <property type="entry name" value="PyrdxlP-dep_Trfase_small"/>
</dbReference>
<comment type="caution">
    <text evidence="7">The sequence shown here is derived from an EMBL/GenBank/DDBJ whole genome shotgun (WGS) entry which is preliminary data.</text>
</comment>
<dbReference type="InterPro" id="IPR015421">
    <property type="entry name" value="PyrdxlP-dep_Trfase_major"/>
</dbReference>
<keyword evidence="3 7" id="KW-0032">Aminotransferase</keyword>
<name>A0A098YG40_9ACTN</name>
<evidence type="ECO:0000256" key="4">
    <source>
        <dbReference type="ARBA" id="ARBA00022679"/>
    </source>
</evidence>
<comment type="similarity">
    <text evidence="2">Belongs to the class-I pyridoxal-phosphate-dependent aminotransferase family.</text>
</comment>
<dbReference type="STRING" id="1522368.IN07_00435"/>
<dbReference type="SUPFAM" id="SSF53383">
    <property type="entry name" value="PLP-dependent transferases"/>
    <property type="match status" value="1"/>
</dbReference>
<dbReference type="PANTHER" id="PTHR43807">
    <property type="entry name" value="FI04487P"/>
    <property type="match status" value="1"/>
</dbReference>
<dbReference type="CDD" id="cd00609">
    <property type="entry name" value="AAT_like"/>
    <property type="match status" value="1"/>
</dbReference>
<dbReference type="RefSeq" id="WP_036332421.1">
    <property type="nucleotide sequence ID" value="NZ_JPMX01000001.1"/>
</dbReference>
<reference evidence="7 8" key="1">
    <citation type="submission" date="2014-07" db="EMBL/GenBank/DDBJ databases">
        <title>Biosystematic studies on Modestobacter strains isolated from extreme hyper-arid desert soil and from historic building.</title>
        <authorList>
            <person name="Bukarasam K."/>
            <person name="Bull A."/>
            <person name="Girard G."/>
            <person name="van Wezel G."/>
            <person name="Goodfellow M."/>
        </authorList>
    </citation>
    <scope>NUCLEOTIDE SEQUENCE [LARGE SCALE GENOMIC DNA]</scope>
    <source>
        <strain evidence="7 8">KNN45-2b</strain>
    </source>
</reference>
<dbReference type="AlphaFoldDB" id="A0A098YG40"/>
<evidence type="ECO:0000313" key="7">
    <source>
        <dbReference type="EMBL" id="KGH48746.1"/>
    </source>
</evidence>
<comment type="cofactor">
    <cofactor evidence="1">
        <name>pyridoxal 5'-phosphate</name>
        <dbReference type="ChEBI" id="CHEBI:597326"/>
    </cofactor>
</comment>
<dbReference type="Pfam" id="PF00155">
    <property type="entry name" value="Aminotran_1_2"/>
    <property type="match status" value="1"/>
</dbReference>
<accession>A0A098YG40</accession>
<dbReference type="EMBL" id="JPMX01000001">
    <property type="protein sequence ID" value="KGH48746.1"/>
    <property type="molecule type" value="Genomic_DNA"/>
</dbReference>
<sequence length="400" mass="42281">MTSAPHLASRLQGFGTTVFAEMSALAVATGAINLGQGFPDEPGPHEVLDVARAAIGTAHDQYPPGPGQPDLRAAIAEHQQRFRGLAYDPADEVLVTAGATEALTAALLGLLEPGDEVVLFEPMYDSYAAAVAMAGGVLRPVPLRPPPASSGEVATGRWTFDEAELRAAVTPRARLLLLNTPHNPTGKVFTRAELAVLAEVADAADLLVLTDEVYEHLVFAGAEHVSIATLPGMRERTLVVSSGGKTFNTTGWKTGWVCGPAALVSAVRTAKQYLTFVNGGPFQPAIAAGLRLPDTYFAGVAAELQRRRDLLVAGLADAGLPVVSPEATYFATVDVRPRRPDGDGIAFCRSLPGRAGVVAVPTVVFYSPEHAELGRHLVRFAFCKRDEVLAEAAQRLRRLA</sequence>
<dbReference type="Gene3D" id="3.40.640.10">
    <property type="entry name" value="Type I PLP-dependent aspartate aminotransferase-like (Major domain)"/>
    <property type="match status" value="1"/>
</dbReference>
<evidence type="ECO:0000259" key="6">
    <source>
        <dbReference type="Pfam" id="PF00155"/>
    </source>
</evidence>
<dbReference type="Proteomes" id="UP000029713">
    <property type="component" value="Unassembled WGS sequence"/>
</dbReference>
<keyword evidence="8" id="KW-1185">Reference proteome</keyword>
<dbReference type="InterPro" id="IPR051326">
    <property type="entry name" value="Kynurenine-oxoglutarate_AT"/>
</dbReference>
<evidence type="ECO:0000313" key="8">
    <source>
        <dbReference type="Proteomes" id="UP000029713"/>
    </source>
</evidence>